<reference evidence="2" key="1">
    <citation type="journal article" date="2020" name="Nat. Commun.">
        <title>Large-scale genome sequencing of mycorrhizal fungi provides insights into the early evolution of symbiotic traits.</title>
        <authorList>
            <person name="Miyauchi S."/>
            <person name="Kiss E."/>
            <person name="Kuo A."/>
            <person name="Drula E."/>
            <person name="Kohler A."/>
            <person name="Sanchez-Garcia M."/>
            <person name="Morin E."/>
            <person name="Andreopoulos B."/>
            <person name="Barry K.W."/>
            <person name="Bonito G."/>
            <person name="Buee M."/>
            <person name="Carver A."/>
            <person name="Chen C."/>
            <person name="Cichocki N."/>
            <person name="Clum A."/>
            <person name="Culley D."/>
            <person name="Crous P.W."/>
            <person name="Fauchery L."/>
            <person name="Girlanda M."/>
            <person name="Hayes R.D."/>
            <person name="Keri Z."/>
            <person name="LaButti K."/>
            <person name="Lipzen A."/>
            <person name="Lombard V."/>
            <person name="Magnuson J."/>
            <person name="Maillard F."/>
            <person name="Murat C."/>
            <person name="Nolan M."/>
            <person name="Ohm R.A."/>
            <person name="Pangilinan J."/>
            <person name="Pereira M.F."/>
            <person name="Perotto S."/>
            <person name="Peter M."/>
            <person name="Pfister S."/>
            <person name="Riley R."/>
            <person name="Sitrit Y."/>
            <person name="Stielow J.B."/>
            <person name="Szollosi G."/>
            <person name="Zifcakova L."/>
            <person name="Stursova M."/>
            <person name="Spatafora J.W."/>
            <person name="Tedersoo L."/>
            <person name="Vaario L.M."/>
            <person name="Yamada A."/>
            <person name="Yan M."/>
            <person name="Wang P."/>
            <person name="Xu J."/>
            <person name="Bruns T."/>
            <person name="Baldrian P."/>
            <person name="Vilgalys R."/>
            <person name="Dunand C."/>
            <person name="Henrissat B."/>
            <person name="Grigoriev I.V."/>
            <person name="Hibbett D."/>
            <person name="Nagy L.G."/>
            <person name="Martin F.M."/>
        </authorList>
    </citation>
    <scope>NUCLEOTIDE SEQUENCE</scope>
    <source>
        <strain evidence="2">UH-Tt-Lm1</strain>
    </source>
</reference>
<feature type="region of interest" description="Disordered" evidence="1">
    <location>
        <begin position="387"/>
        <end position="422"/>
    </location>
</feature>
<feature type="region of interest" description="Disordered" evidence="1">
    <location>
        <begin position="26"/>
        <end position="67"/>
    </location>
</feature>
<dbReference type="Gene3D" id="1.25.40.10">
    <property type="entry name" value="Tetratricopeptide repeat domain"/>
    <property type="match status" value="2"/>
</dbReference>
<dbReference type="Proteomes" id="UP000736335">
    <property type="component" value="Unassembled WGS sequence"/>
</dbReference>
<organism evidence="2 3">
    <name type="scientific">Thelephora terrestris</name>
    <dbReference type="NCBI Taxonomy" id="56493"/>
    <lineage>
        <taxon>Eukaryota</taxon>
        <taxon>Fungi</taxon>
        <taxon>Dikarya</taxon>
        <taxon>Basidiomycota</taxon>
        <taxon>Agaricomycotina</taxon>
        <taxon>Agaricomycetes</taxon>
        <taxon>Thelephorales</taxon>
        <taxon>Thelephoraceae</taxon>
        <taxon>Thelephora</taxon>
    </lineage>
</organism>
<name>A0A9P6LB63_9AGAM</name>
<reference evidence="2" key="2">
    <citation type="submission" date="2020-11" db="EMBL/GenBank/DDBJ databases">
        <authorList>
            <consortium name="DOE Joint Genome Institute"/>
            <person name="Kuo A."/>
            <person name="Miyauchi S."/>
            <person name="Kiss E."/>
            <person name="Drula E."/>
            <person name="Kohler A."/>
            <person name="Sanchez-Garcia M."/>
            <person name="Andreopoulos B."/>
            <person name="Barry K.W."/>
            <person name="Bonito G."/>
            <person name="Buee M."/>
            <person name="Carver A."/>
            <person name="Chen C."/>
            <person name="Cichocki N."/>
            <person name="Clum A."/>
            <person name="Culley D."/>
            <person name="Crous P.W."/>
            <person name="Fauchery L."/>
            <person name="Girlanda M."/>
            <person name="Hayes R."/>
            <person name="Keri Z."/>
            <person name="Labutti K."/>
            <person name="Lipzen A."/>
            <person name="Lombard V."/>
            <person name="Magnuson J."/>
            <person name="Maillard F."/>
            <person name="Morin E."/>
            <person name="Murat C."/>
            <person name="Nolan M."/>
            <person name="Ohm R."/>
            <person name="Pangilinan J."/>
            <person name="Pereira M."/>
            <person name="Perotto S."/>
            <person name="Peter M."/>
            <person name="Riley R."/>
            <person name="Sitrit Y."/>
            <person name="Stielow B."/>
            <person name="Szollosi G."/>
            <person name="Zifcakova L."/>
            <person name="Stursova M."/>
            <person name="Spatafora J.W."/>
            <person name="Tedersoo L."/>
            <person name="Vaario L.-M."/>
            <person name="Yamada A."/>
            <person name="Yan M."/>
            <person name="Wang P."/>
            <person name="Xu J."/>
            <person name="Bruns T."/>
            <person name="Baldrian P."/>
            <person name="Vilgalys R."/>
            <person name="Henrissat B."/>
            <person name="Grigoriev I.V."/>
            <person name="Hibbett D."/>
            <person name="Nagy L.G."/>
            <person name="Martin F.M."/>
        </authorList>
    </citation>
    <scope>NUCLEOTIDE SEQUENCE</scope>
    <source>
        <strain evidence="2">UH-Tt-Lm1</strain>
    </source>
</reference>
<evidence type="ECO:0000256" key="1">
    <source>
        <dbReference type="SAM" id="MobiDB-lite"/>
    </source>
</evidence>
<proteinExistence type="predicted"/>
<gene>
    <name evidence="2" type="ORF">BJ322DRAFT_1038435</name>
</gene>
<keyword evidence="3" id="KW-1185">Reference proteome</keyword>
<accession>A0A9P6LB63</accession>
<protein>
    <submittedName>
        <fullName evidence="2">TPR-like protein</fullName>
    </submittedName>
</protein>
<dbReference type="Pfam" id="PF14559">
    <property type="entry name" value="TPR_19"/>
    <property type="match status" value="1"/>
</dbReference>
<dbReference type="AlphaFoldDB" id="A0A9P6LB63"/>
<feature type="compositionally biased region" description="Acidic residues" evidence="1">
    <location>
        <begin position="398"/>
        <end position="422"/>
    </location>
</feature>
<dbReference type="OrthoDB" id="1914839at2759"/>
<feature type="compositionally biased region" description="Low complexity" evidence="1">
    <location>
        <begin position="50"/>
        <end position="67"/>
    </location>
</feature>
<sequence length="422" mass="47065">MIRSSRSTQRLTGTIFRHSITSRKRSILPQKIMGRTRTKSKLQRQVPPKTSATESSGSSSSPSTTPSISALISKAQSIIEQCDYDLASQFIRRILQKSPKNAEAREMLGVVQLETGLVQEARETFETLVPPHPDAPSTPKYTSHLHLAQLSDEDPHLALRHYQSALDILTAQNKGKERAVGSNSDPDLDADVKGTIVRVLISMVEIWMDPSYDLCFDPAAEQTCERLIRLALETDENNVEALQTLASVRLSQQRPDEARECVERAWNGWKDLDLDDPKVPSIPARLSLVKLFLELSLFNPALITLQGIMASDDQEVEAWYLEGWAFYLMAELAHDSPNGKLEGEGLTWEELAKDARDCLETCKNLHVAQEHADGPILEHVNELIGSLEAKGVRPTPDDERDDGGWEDVEADSEDDDEDVEMS</sequence>
<evidence type="ECO:0000313" key="3">
    <source>
        <dbReference type="Proteomes" id="UP000736335"/>
    </source>
</evidence>
<dbReference type="CDD" id="cd24142">
    <property type="entry name" value="ACL4-like"/>
    <property type="match status" value="1"/>
</dbReference>
<dbReference type="InterPro" id="IPR011990">
    <property type="entry name" value="TPR-like_helical_dom_sf"/>
</dbReference>
<comment type="caution">
    <text evidence="2">The sequence shown here is derived from an EMBL/GenBank/DDBJ whole genome shotgun (WGS) entry which is preliminary data.</text>
</comment>
<dbReference type="EMBL" id="WIUZ02000002">
    <property type="protein sequence ID" value="KAF9790836.1"/>
    <property type="molecule type" value="Genomic_DNA"/>
</dbReference>
<evidence type="ECO:0000313" key="2">
    <source>
        <dbReference type="EMBL" id="KAF9790836.1"/>
    </source>
</evidence>
<dbReference type="SUPFAM" id="SSF48452">
    <property type="entry name" value="TPR-like"/>
    <property type="match status" value="1"/>
</dbReference>